<evidence type="ECO:0000256" key="1">
    <source>
        <dbReference type="ARBA" id="ARBA00004496"/>
    </source>
</evidence>
<gene>
    <name evidence="15" type="primary">pheT</name>
    <name evidence="20" type="ORF">KAR29_08045</name>
</gene>
<dbReference type="InterPro" id="IPR045060">
    <property type="entry name" value="Phe-tRNA-ligase_IIc_bsu"/>
</dbReference>
<evidence type="ECO:0000256" key="11">
    <source>
        <dbReference type="ARBA" id="ARBA00022884"/>
    </source>
</evidence>
<dbReference type="CDD" id="cd00769">
    <property type="entry name" value="PheRS_beta_core"/>
    <property type="match status" value="1"/>
</dbReference>
<protein>
    <recommendedName>
        <fullName evidence="15">Phenylalanine--tRNA ligase beta subunit</fullName>
        <ecNumber evidence="15">6.1.1.20</ecNumber>
    </recommendedName>
    <alternativeName>
        <fullName evidence="15">Phenylalanyl-tRNA synthetase beta subunit</fullName>
        <shortName evidence="15">PheRS</shortName>
    </alternativeName>
</protein>
<dbReference type="GO" id="GO:0004826">
    <property type="term" value="F:phenylalanine-tRNA ligase activity"/>
    <property type="evidence" value="ECO:0007669"/>
    <property type="project" value="UniProtKB-UniRule"/>
</dbReference>
<comment type="subunit">
    <text evidence="3 15">Tetramer of two alpha and two beta subunits.</text>
</comment>
<dbReference type="SMART" id="SM00896">
    <property type="entry name" value="FDX-ACB"/>
    <property type="match status" value="1"/>
</dbReference>
<accession>A0A9Q7AD82</accession>
<dbReference type="Pfam" id="PF03147">
    <property type="entry name" value="FDX-ACB"/>
    <property type="match status" value="1"/>
</dbReference>
<feature type="binding site" evidence="15">
    <location>
        <position position="467"/>
    </location>
    <ligand>
        <name>Mg(2+)</name>
        <dbReference type="ChEBI" id="CHEBI:18420"/>
        <note>shared with alpha subunit</note>
    </ligand>
</feature>
<dbReference type="PANTHER" id="PTHR10947:SF0">
    <property type="entry name" value="PHENYLALANINE--TRNA LIGASE BETA SUBUNIT"/>
    <property type="match status" value="1"/>
</dbReference>
<evidence type="ECO:0000259" key="19">
    <source>
        <dbReference type="PROSITE" id="PS51483"/>
    </source>
</evidence>
<dbReference type="InterPro" id="IPR009061">
    <property type="entry name" value="DNA-bd_dom_put_sf"/>
</dbReference>
<dbReference type="Gene3D" id="3.30.930.10">
    <property type="entry name" value="Bira Bifunctional Protein, Domain 2"/>
    <property type="match status" value="1"/>
</dbReference>
<dbReference type="Pfam" id="PF17759">
    <property type="entry name" value="tRNA_synthFbeta"/>
    <property type="match status" value="1"/>
</dbReference>
<evidence type="ECO:0000256" key="9">
    <source>
        <dbReference type="ARBA" id="ARBA00022840"/>
    </source>
</evidence>
<feature type="domain" description="TRNA-binding" evidence="17">
    <location>
        <begin position="39"/>
        <end position="149"/>
    </location>
</feature>
<keyword evidence="13 15" id="KW-0030">Aminoacyl-tRNA synthetase</keyword>
<dbReference type="CDD" id="cd02796">
    <property type="entry name" value="tRNA_bind_bactPheRS"/>
    <property type="match status" value="1"/>
</dbReference>
<evidence type="ECO:0000313" key="21">
    <source>
        <dbReference type="Proteomes" id="UP000671879"/>
    </source>
</evidence>
<dbReference type="Gene3D" id="3.50.40.10">
    <property type="entry name" value="Phenylalanyl-trna Synthetase, Chain B, domain 3"/>
    <property type="match status" value="1"/>
</dbReference>
<dbReference type="SMART" id="SM00873">
    <property type="entry name" value="B3_4"/>
    <property type="match status" value="1"/>
</dbReference>
<keyword evidence="6 15" id="KW-0436">Ligase</keyword>
<keyword evidence="11 16" id="KW-0694">RNA-binding</keyword>
<keyword evidence="4 15" id="KW-0963">Cytoplasm</keyword>
<dbReference type="InterPro" id="IPR045864">
    <property type="entry name" value="aa-tRNA-synth_II/BPL/LPL"/>
</dbReference>
<proteinExistence type="inferred from homology"/>
<dbReference type="PROSITE" id="PS51447">
    <property type="entry name" value="FDX_ACB"/>
    <property type="match status" value="1"/>
</dbReference>
<reference evidence="21" key="1">
    <citation type="submission" date="2021-04" db="EMBL/GenBank/DDBJ databases">
        <title>A novel Synergistetes isolate from a pyrite-forming mixed culture.</title>
        <authorList>
            <person name="Bunk B."/>
            <person name="Sproer C."/>
            <person name="Spring S."/>
            <person name="Pester M."/>
        </authorList>
    </citation>
    <scope>NUCLEOTIDE SEQUENCE [LARGE SCALE GENOMIC DNA]</scope>
    <source>
        <strain evidence="21">J.5.4.2-T.3.5.2</strain>
    </source>
</reference>
<dbReference type="InterPro" id="IPR002547">
    <property type="entry name" value="tRNA-bd_dom"/>
</dbReference>
<evidence type="ECO:0000256" key="10">
    <source>
        <dbReference type="ARBA" id="ARBA00022842"/>
    </source>
</evidence>
<feature type="binding site" evidence="15">
    <location>
        <position position="463"/>
    </location>
    <ligand>
        <name>Mg(2+)</name>
        <dbReference type="ChEBI" id="CHEBI:18420"/>
        <note>shared with alpha subunit</note>
    </ligand>
</feature>
<dbReference type="Gene3D" id="3.30.56.10">
    <property type="match status" value="2"/>
</dbReference>
<dbReference type="KEGG" id="aram:KAR29_08045"/>
<evidence type="ECO:0000256" key="5">
    <source>
        <dbReference type="ARBA" id="ARBA00022555"/>
    </source>
</evidence>
<dbReference type="SUPFAM" id="SSF56037">
    <property type="entry name" value="PheT/TilS domain"/>
    <property type="match status" value="1"/>
</dbReference>
<evidence type="ECO:0000256" key="2">
    <source>
        <dbReference type="ARBA" id="ARBA00008653"/>
    </source>
</evidence>
<evidence type="ECO:0000256" key="14">
    <source>
        <dbReference type="ARBA" id="ARBA00049255"/>
    </source>
</evidence>
<dbReference type="GO" id="GO:0000287">
    <property type="term" value="F:magnesium ion binding"/>
    <property type="evidence" value="ECO:0007669"/>
    <property type="project" value="UniProtKB-UniRule"/>
</dbReference>
<comment type="cofactor">
    <cofactor evidence="15">
        <name>Mg(2+)</name>
        <dbReference type="ChEBI" id="CHEBI:18420"/>
    </cofactor>
    <text evidence="15">Binds 2 magnesium ions per tetramer.</text>
</comment>
<evidence type="ECO:0000256" key="3">
    <source>
        <dbReference type="ARBA" id="ARBA00011209"/>
    </source>
</evidence>
<keyword evidence="7 15" id="KW-0479">Metal-binding</keyword>
<dbReference type="NCBIfam" id="TIGR00472">
    <property type="entry name" value="pheT_bact"/>
    <property type="match status" value="1"/>
</dbReference>
<dbReference type="GO" id="GO:0006432">
    <property type="term" value="P:phenylalanyl-tRNA aminoacylation"/>
    <property type="evidence" value="ECO:0007669"/>
    <property type="project" value="UniProtKB-UniRule"/>
</dbReference>
<keyword evidence="21" id="KW-1185">Reference proteome</keyword>
<dbReference type="GO" id="GO:0009328">
    <property type="term" value="C:phenylalanine-tRNA ligase complex"/>
    <property type="evidence" value="ECO:0007669"/>
    <property type="project" value="TreeGrafter"/>
</dbReference>
<dbReference type="SUPFAM" id="SSF46955">
    <property type="entry name" value="Putative DNA-binding domain"/>
    <property type="match status" value="1"/>
</dbReference>
<dbReference type="SUPFAM" id="SSF50249">
    <property type="entry name" value="Nucleic acid-binding proteins"/>
    <property type="match status" value="1"/>
</dbReference>
<dbReference type="SUPFAM" id="SSF54991">
    <property type="entry name" value="Anticodon-binding domain of PheRS"/>
    <property type="match status" value="1"/>
</dbReference>
<dbReference type="Pfam" id="PF03483">
    <property type="entry name" value="B3_4"/>
    <property type="match status" value="1"/>
</dbReference>
<dbReference type="PANTHER" id="PTHR10947">
    <property type="entry name" value="PHENYLALANYL-TRNA SYNTHETASE BETA CHAIN AND LEUCINE-RICH REPEAT-CONTAINING PROTEIN 47"/>
    <property type="match status" value="1"/>
</dbReference>
<dbReference type="HAMAP" id="MF_00283">
    <property type="entry name" value="Phe_tRNA_synth_beta1"/>
    <property type="match status" value="1"/>
</dbReference>
<dbReference type="Gene3D" id="3.30.70.380">
    <property type="entry name" value="Ferrodoxin-fold anticodon-binding domain"/>
    <property type="match status" value="1"/>
</dbReference>
<sequence length="798" mass="87628">MLLSLRWLRELIDIPIDAELLSERLTFTGTEVESLVRPCGKLKGVVIARVVALDPHPSSANLLLARLDRGAGEALCVTAARNLSVGDLVCYAPPGATLADGTVMGTREFSGLLSQGMALSASELGVAAVETEPGILRLPGEYVIGADAVSSLGLDDEILELSITPNRGDLLSLLGVAREVHALVEGSQLREFEIDLPQDGAHWPVDFGGITLEGEGCTLYGLGFVDDVAIAPSPLDARIRLALLGQRPVSNVVDATNLTMFFLGQPLHAFDFDRLPSPEITVRSARPGETMRTLDGKDRSLDGQDLLITSGGRPVALAGVMGGENSEIFEGTRRVLMETAWFDPIRVSRTSRRLGLNSEAAYRFARVVDPARSLVALGYALSLISRWNAGRPQPSIHLRRRRTEAIGEVELTRDKMRRYLLWDDMKEAERILSRLGFDAERRGEKGTTFYVPSYRPDVNIEEDLIEEVARVRGYTDAVIPARLPGRPRDTGTVGEAFLLWRKLRETAMARGYMESVQYSFVSPESVGRLGLGRHEELLELTNPLSREQSVLRPLLLPSFLEALSGNLRKGWRGELRLFEIGDIFVPAEGRTGCDERRRFGAVLYGGRQGKALYGARGAEDFFSVKADVTALLAACRVVPSFCPDRLPFGHAGQTATLRVDGRPVGYLTRLKPLLEKELDLGAPLYAFEFDLQSLVGDKRPRFASETPFPALLRDISLLAPRSVTAAFLGDFIRSHGGAMLEGVELFDVYEGPSLPEGMRSLAFSLVYRHPERTLVDSEIEGDHRALRESLEAAGYRLR</sequence>
<dbReference type="Proteomes" id="UP000671879">
    <property type="component" value="Chromosome"/>
</dbReference>
<dbReference type="PROSITE" id="PS51483">
    <property type="entry name" value="B5"/>
    <property type="match status" value="1"/>
</dbReference>
<name>A0A9Q7AD82_9BACT</name>
<dbReference type="EC" id="6.1.1.20" evidence="15"/>
<evidence type="ECO:0000256" key="16">
    <source>
        <dbReference type="PROSITE-ProRule" id="PRU00209"/>
    </source>
</evidence>
<dbReference type="InterPro" id="IPR020825">
    <property type="entry name" value="Phe-tRNA_synthase-like_B3/B4"/>
</dbReference>
<dbReference type="InterPro" id="IPR041616">
    <property type="entry name" value="PheRS_beta_core"/>
</dbReference>
<evidence type="ECO:0000256" key="7">
    <source>
        <dbReference type="ARBA" id="ARBA00022723"/>
    </source>
</evidence>
<dbReference type="InterPro" id="IPR033714">
    <property type="entry name" value="tRNA_bind_bactPheRS"/>
</dbReference>
<evidence type="ECO:0000256" key="15">
    <source>
        <dbReference type="HAMAP-Rule" id="MF_00283"/>
    </source>
</evidence>
<evidence type="ECO:0000313" key="20">
    <source>
        <dbReference type="EMBL" id="QTX31339.1"/>
    </source>
</evidence>
<dbReference type="InterPro" id="IPR012340">
    <property type="entry name" value="NA-bd_OB-fold"/>
</dbReference>
<dbReference type="GO" id="GO:0005524">
    <property type="term" value="F:ATP binding"/>
    <property type="evidence" value="ECO:0007669"/>
    <property type="project" value="UniProtKB-UniRule"/>
</dbReference>
<organism evidence="20 21">
    <name type="scientific">Aminithiophilus ramosus</name>
    <dbReference type="NCBI Taxonomy" id="3029084"/>
    <lineage>
        <taxon>Bacteria</taxon>
        <taxon>Thermotogati</taxon>
        <taxon>Synergistota</taxon>
        <taxon>Synergistia</taxon>
        <taxon>Synergistales</taxon>
        <taxon>Aminithiophilaceae</taxon>
        <taxon>Aminithiophilus</taxon>
    </lineage>
</organism>
<dbReference type="InterPro" id="IPR005146">
    <property type="entry name" value="B3/B4_tRNA-bd"/>
</dbReference>
<comment type="subcellular location">
    <subcellularLocation>
        <location evidence="1 15">Cytoplasm</location>
    </subcellularLocation>
</comment>
<evidence type="ECO:0000256" key="13">
    <source>
        <dbReference type="ARBA" id="ARBA00023146"/>
    </source>
</evidence>
<feature type="domain" description="B5" evidence="19">
    <location>
        <begin position="404"/>
        <end position="479"/>
    </location>
</feature>
<dbReference type="SUPFAM" id="SSF55681">
    <property type="entry name" value="Class II aaRS and biotin synthetases"/>
    <property type="match status" value="1"/>
</dbReference>
<dbReference type="SMART" id="SM00874">
    <property type="entry name" value="B5"/>
    <property type="match status" value="1"/>
</dbReference>
<dbReference type="InterPro" id="IPR036690">
    <property type="entry name" value="Fdx_antiC-bd_sf"/>
</dbReference>
<dbReference type="GO" id="GO:0000049">
    <property type="term" value="F:tRNA binding"/>
    <property type="evidence" value="ECO:0007669"/>
    <property type="project" value="UniProtKB-UniRule"/>
</dbReference>
<keyword evidence="8 15" id="KW-0547">Nucleotide-binding</keyword>
<evidence type="ECO:0000256" key="8">
    <source>
        <dbReference type="ARBA" id="ARBA00022741"/>
    </source>
</evidence>
<evidence type="ECO:0000256" key="12">
    <source>
        <dbReference type="ARBA" id="ARBA00022917"/>
    </source>
</evidence>
<comment type="catalytic activity">
    <reaction evidence="14 15">
        <text>tRNA(Phe) + L-phenylalanine + ATP = L-phenylalanyl-tRNA(Phe) + AMP + diphosphate + H(+)</text>
        <dbReference type="Rhea" id="RHEA:19413"/>
        <dbReference type="Rhea" id="RHEA-COMP:9668"/>
        <dbReference type="Rhea" id="RHEA-COMP:9699"/>
        <dbReference type="ChEBI" id="CHEBI:15378"/>
        <dbReference type="ChEBI" id="CHEBI:30616"/>
        <dbReference type="ChEBI" id="CHEBI:33019"/>
        <dbReference type="ChEBI" id="CHEBI:58095"/>
        <dbReference type="ChEBI" id="CHEBI:78442"/>
        <dbReference type="ChEBI" id="CHEBI:78531"/>
        <dbReference type="ChEBI" id="CHEBI:456215"/>
        <dbReference type="EC" id="6.1.1.20"/>
    </reaction>
</comment>
<dbReference type="Gene3D" id="2.40.50.140">
    <property type="entry name" value="Nucleic acid-binding proteins"/>
    <property type="match status" value="1"/>
</dbReference>
<dbReference type="InterPro" id="IPR005121">
    <property type="entry name" value="Fdx_antiC-bd"/>
</dbReference>
<dbReference type="RefSeq" id="WP_274372491.1">
    <property type="nucleotide sequence ID" value="NZ_CP072943.1"/>
</dbReference>
<dbReference type="InterPro" id="IPR004532">
    <property type="entry name" value="Phe-tRNA-ligase_IIc_bsu_bact"/>
</dbReference>
<evidence type="ECO:0000256" key="4">
    <source>
        <dbReference type="ARBA" id="ARBA00022490"/>
    </source>
</evidence>
<evidence type="ECO:0000259" key="17">
    <source>
        <dbReference type="PROSITE" id="PS50886"/>
    </source>
</evidence>
<keyword evidence="10 15" id="KW-0460">Magnesium</keyword>
<dbReference type="Pfam" id="PF03484">
    <property type="entry name" value="B5"/>
    <property type="match status" value="1"/>
</dbReference>
<feature type="domain" description="FDX-ACB" evidence="18">
    <location>
        <begin position="706"/>
        <end position="798"/>
    </location>
</feature>
<keyword evidence="9 15" id="KW-0067">ATP-binding</keyword>
<feature type="binding site" evidence="15">
    <location>
        <position position="466"/>
    </location>
    <ligand>
        <name>Mg(2+)</name>
        <dbReference type="ChEBI" id="CHEBI:18420"/>
        <note>shared with alpha subunit</note>
    </ligand>
</feature>
<keyword evidence="5 16" id="KW-0820">tRNA-binding</keyword>
<dbReference type="EMBL" id="CP072943">
    <property type="protein sequence ID" value="QTX31339.1"/>
    <property type="molecule type" value="Genomic_DNA"/>
</dbReference>
<evidence type="ECO:0000259" key="18">
    <source>
        <dbReference type="PROSITE" id="PS51447"/>
    </source>
</evidence>
<evidence type="ECO:0000256" key="6">
    <source>
        <dbReference type="ARBA" id="ARBA00022598"/>
    </source>
</evidence>
<dbReference type="InterPro" id="IPR005147">
    <property type="entry name" value="tRNA_synthase_B5-dom"/>
</dbReference>
<dbReference type="Pfam" id="PF01588">
    <property type="entry name" value="tRNA_bind"/>
    <property type="match status" value="1"/>
</dbReference>
<feature type="binding site" evidence="15">
    <location>
        <position position="457"/>
    </location>
    <ligand>
        <name>Mg(2+)</name>
        <dbReference type="ChEBI" id="CHEBI:18420"/>
        <note>shared with alpha subunit</note>
    </ligand>
</feature>
<comment type="similarity">
    <text evidence="2 15">Belongs to the phenylalanyl-tRNA synthetase beta subunit family. Type 1 subfamily.</text>
</comment>
<dbReference type="AlphaFoldDB" id="A0A9Q7AD82"/>
<dbReference type="PROSITE" id="PS50886">
    <property type="entry name" value="TRBD"/>
    <property type="match status" value="1"/>
</dbReference>
<keyword evidence="12 15" id="KW-0648">Protein biosynthesis</keyword>